<proteinExistence type="predicted"/>
<sequence length="116" mass="12422">MIETSFTQLNEDYAVAPQMSPDEVRTAAKQGFKSLLINRPDGEGGPAQPTSQEMIELAESLGMTAVYLPIISGGPTEADVEEFAIVIETLPKPVLAYCRSGNRSATTYALAVARES</sequence>
<evidence type="ECO:0000313" key="3">
    <source>
        <dbReference type="Proteomes" id="UP000029629"/>
    </source>
</evidence>
<dbReference type="eggNOG" id="COG3453">
    <property type="taxonomic scope" value="Bacteria"/>
</dbReference>
<keyword evidence="3" id="KW-1185">Reference proteome</keyword>
<evidence type="ECO:0000259" key="1">
    <source>
        <dbReference type="Pfam" id="PF04273"/>
    </source>
</evidence>
<dbReference type="RefSeq" id="WP_036557437.1">
    <property type="nucleotide sequence ID" value="NZ_JRNI01000008.1"/>
</dbReference>
<reference evidence="2 3" key="1">
    <citation type="submission" date="2014-07" db="EMBL/GenBank/DDBJ databases">
        <authorList>
            <person name="McCorrison J."/>
            <person name="Sanka R."/>
            <person name="Torralba M."/>
            <person name="Gillis M."/>
            <person name="Haft D.H."/>
            <person name="Methe B."/>
            <person name="Sutton G."/>
            <person name="Nelson K.E."/>
        </authorList>
    </citation>
    <scope>NUCLEOTIDE SEQUENCE [LARGE SCALE GENOMIC DNA]</scope>
    <source>
        <strain evidence="2 3">DNF00040</strain>
    </source>
</reference>
<gene>
    <name evidence="2" type="ORF">HMPREF2130_01620</name>
</gene>
<accession>A0A095ZBM1</accession>
<dbReference type="InterPro" id="IPR005939">
    <property type="entry name" value="BLH_phosphatase-like"/>
</dbReference>
<feature type="domain" description="Beta-lactamase hydrolase-like protein phosphatase-like" evidence="1">
    <location>
        <begin position="6"/>
        <end position="113"/>
    </location>
</feature>
<evidence type="ECO:0000313" key="2">
    <source>
        <dbReference type="EMBL" id="KGF32058.1"/>
    </source>
</evidence>
<dbReference type="EMBL" id="JRNI01000008">
    <property type="protein sequence ID" value="KGF32058.1"/>
    <property type="molecule type" value="Genomic_DNA"/>
</dbReference>
<dbReference type="GO" id="GO:0016787">
    <property type="term" value="F:hydrolase activity"/>
    <property type="evidence" value="ECO:0007669"/>
    <property type="project" value="InterPro"/>
</dbReference>
<dbReference type="NCBIfam" id="TIGR01244">
    <property type="entry name" value="TIGR01244 family sulfur transferase"/>
    <property type="match status" value="1"/>
</dbReference>
<organism evidence="2 3">
    <name type="scientific">Oligella urethralis DNF00040</name>
    <dbReference type="NCBI Taxonomy" id="1401065"/>
    <lineage>
        <taxon>Bacteria</taxon>
        <taxon>Pseudomonadati</taxon>
        <taxon>Pseudomonadota</taxon>
        <taxon>Betaproteobacteria</taxon>
        <taxon>Burkholderiales</taxon>
        <taxon>Alcaligenaceae</taxon>
        <taxon>Oligella</taxon>
    </lineage>
</organism>
<dbReference type="Gene3D" id="3.90.190.10">
    <property type="entry name" value="Protein tyrosine phosphatase superfamily"/>
    <property type="match status" value="1"/>
</dbReference>
<dbReference type="Pfam" id="PF04273">
    <property type="entry name" value="BLH_phosphatase"/>
    <property type="match status" value="1"/>
</dbReference>
<dbReference type="AlphaFoldDB" id="A0A095ZBM1"/>
<protein>
    <recommendedName>
        <fullName evidence="1">Beta-lactamase hydrolase-like protein phosphatase-like domain-containing protein</fullName>
    </recommendedName>
</protein>
<dbReference type="OrthoDB" id="9802771at2"/>
<name>A0A095ZBM1_9BURK</name>
<dbReference type="InterPro" id="IPR029021">
    <property type="entry name" value="Prot-tyrosine_phosphatase-like"/>
</dbReference>
<dbReference type="Proteomes" id="UP000029629">
    <property type="component" value="Unassembled WGS sequence"/>
</dbReference>
<comment type="caution">
    <text evidence="2">The sequence shown here is derived from an EMBL/GenBank/DDBJ whole genome shotgun (WGS) entry which is preliminary data.</text>
</comment>